<evidence type="ECO:0000313" key="1">
    <source>
        <dbReference type="EMBL" id="GAH41260.1"/>
    </source>
</evidence>
<protein>
    <submittedName>
        <fullName evidence="1">Uncharacterized protein</fullName>
    </submittedName>
</protein>
<feature type="non-terminal residue" evidence="1">
    <location>
        <position position="41"/>
    </location>
</feature>
<comment type="caution">
    <text evidence="1">The sequence shown here is derived from an EMBL/GenBank/DDBJ whole genome shotgun (WGS) entry which is preliminary data.</text>
</comment>
<name>X1G8U9_9ZZZZ</name>
<reference evidence="1" key="1">
    <citation type="journal article" date="2014" name="Front. Microbiol.">
        <title>High frequency of phylogenetically diverse reductive dehalogenase-homologous genes in deep subseafloor sedimentary metagenomes.</title>
        <authorList>
            <person name="Kawai M."/>
            <person name="Futagami T."/>
            <person name="Toyoda A."/>
            <person name="Takaki Y."/>
            <person name="Nishi S."/>
            <person name="Hori S."/>
            <person name="Arai W."/>
            <person name="Tsubouchi T."/>
            <person name="Morono Y."/>
            <person name="Uchiyama I."/>
            <person name="Ito T."/>
            <person name="Fujiyama A."/>
            <person name="Inagaki F."/>
            <person name="Takami H."/>
        </authorList>
    </citation>
    <scope>NUCLEOTIDE SEQUENCE</scope>
    <source>
        <strain evidence="1">Expedition CK06-06</strain>
    </source>
</reference>
<gene>
    <name evidence="1" type="ORF">S03H2_22947</name>
</gene>
<sequence>MPSRSLRSRLLAELRKTPVVDCHSHTLNPEDYYKRDFGLFS</sequence>
<organism evidence="1">
    <name type="scientific">marine sediment metagenome</name>
    <dbReference type="NCBI Taxonomy" id="412755"/>
    <lineage>
        <taxon>unclassified sequences</taxon>
        <taxon>metagenomes</taxon>
        <taxon>ecological metagenomes</taxon>
    </lineage>
</organism>
<proteinExistence type="predicted"/>
<dbReference type="EMBL" id="BARU01012446">
    <property type="protein sequence ID" value="GAH41260.1"/>
    <property type="molecule type" value="Genomic_DNA"/>
</dbReference>
<accession>X1G8U9</accession>
<dbReference type="AlphaFoldDB" id="X1G8U9"/>